<keyword evidence="1" id="KW-1133">Transmembrane helix</keyword>
<dbReference type="Proteomes" id="UP000644756">
    <property type="component" value="Unassembled WGS sequence"/>
</dbReference>
<feature type="transmembrane region" description="Helical" evidence="1">
    <location>
        <begin position="113"/>
        <end position="129"/>
    </location>
</feature>
<sequence length="176" mass="21322">MQREIKLNKESTIYHYQLIRKLRIRTEMLVSYAVIALLFAAFQYIFYNNDGLLTWILGLVMIIVIHWAILRLTMLRVDEPEDRRWGWRFKLPWSGYLPVQLVEHQLFRKLHRHLLWLGLCAVAVIYPWASESLMISMISWHAWLLAPRLILLRQLRKARRDGVLRLDEQEVLFYHR</sequence>
<feature type="transmembrane region" description="Helical" evidence="1">
    <location>
        <begin position="52"/>
        <end position="74"/>
    </location>
</feature>
<comment type="caution">
    <text evidence="2">The sequence shown here is derived from an EMBL/GenBank/DDBJ whole genome shotgun (WGS) entry which is preliminary data.</text>
</comment>
<evidence type="ECO:0000313" key="3">
    <source>
        <dbReference type="Proteomes" id="UP000644756"/>
    </source>
</evidence>
<reference evidence="2" key="1">
    <citation type="journal article" date="2014" name="Int. J. Syst. Evol. Microbiol.">
        <title>Complete genome sequence of Corynebacterium casei LMG S-19264T (=DSM 44701T), isolated from a smear-ripened cheese.</title>
        <authorList>
            <consortium name="US DOE Joint Genome Institute (JGI-PGF)"/>
            <person name="Walter F."/>
            <person name="Albersmeier A."/>
            <person name="Kalinowski J."/>
            <person name="Ruckert C."/>
        </authorList>
    </citation>
    <scope>NUCLEOTIDE SEQUENCE</scope>
    <source>
        <strain evidence="2">CGMCC 1.12987</strain>
    </source>
</reference>
<gene>
    <name evidence="2" type="ORF">GCM10010916_46130</name>
</gene>
<accession>A0A917LHR1</accession>
<evidence type="ECO:0000313" key="2">
    <source>
        <dbReference type="EMBL" id="GGG24400.1"/>
    </source>
</evidence>
<dbReference type="AlphaFoldDB" id="A0A917LHR1"/>
<name>A0A917LHR1_9BACL</name>
<dbReference type="EMBL" id="BMGR01000021">
    <property type="protein sequence ID" value="GGG24400.1"/>
    <property type="molecule type" value="Genomic_DNA"/>
</dbReference>
<keyword evidence="1" id="KW-0472">Membrane</keyword>
<keyword evidence="3" id="KW-1185">Reference proteome</keyword>
<feature type="transmembrane region" description="Helical" evidence="1">
    <location>
        <begin position="135"/>
        <end position="151"/>
    </location>
</feature>
<evidence type="ECO:0000256" key="1">
    <source>
        <dbReference type="SAM" id="Phobius"/>
    </source>
</evidence>
<dbReference type="RefSeq" id="WP_188533448.1">
    <property type="nucleotide sequence ID" value="NZ_BMGR01000021.1"/>
</dbReference>
<keyword evidence="1" id="KW-0812">Transmembrane</keyword>
<organism evidence="2 3">
    <name type="scientific">Paenibacillus abyssi</name>
    <dbReference type="NCBI Taxonomy" id="1340531"/>
    <lineage>
        <taxon>Bacteria</taxon>
        <taxon>Bacillati</taxon>
        <taxon>Bacillota</taxon>
        <taxon>Bacilli</taxon>
        <taxon>Bacillales</taxon>
        <taxon>Paenibacillaceae</taxon>
        <taxon>Paenibacillus</taxon>
    </lineage>
</organism>
<reference evidence="2" key="2">
    <citation type="submission" date="2020-09" db="EMBL/GenBank/DDBJ databases">
        <authorList>
            <person name="Sun Q."/>
            <person name="Zhou Y."/>
        </authorList>
    </citation>
    <scope>NUCLEOTIDE SEQUENCE</scope>
    <source>
        <strain evidence="2">CGMCC 1.12987</strain>
    </source>
</reference>
<proteinExistence type="predicted"/>
<protein>
    <submittedName>
        <fullName evidence="2">Uncharacterized protein</fullName>
    </submittedName>
</protein>
<feature type="transmembrane region" description="Helical" evidence="1">
    <location>
        <begin position="29"/>
        <end position="46"/>
    </location>
</feature>